<dbReference type="SUPFAM" id="SSF55486">
    <property type="entry name" value="Metalloproteases ('zincins'), catalytic domain"/>
    <property type="match status" value="1"/>
</dbReference>
<dbReference type="EMBL" id="CAJPIN010010555">
    <property type="protein sequence ID" value="CAG2059795.1"/>
    <property type="molecule type" value="Genomic_DNA"/>
</dbReference>
<protein>
    <recommendedName>
        <fullName evidence="2">Peptidase M13 N-terminal domain-containing protein</fullName>
    </recommendedName>
</protein>
<evidence type="ECO:0000313" key="3">
    <source>
        <dbReference type="EMBL" id="CAG2059795.1"/>
    </source>
</evidence>
<keyword evidence="4" id="KW-1185">Reference proteome</keyword>
<dbReference type="InterPro" id="IPR008753">
    <property type="entry name" value="Peptidase_M13_N"/>
</dbReference>
<dbReference type="Proteomes" id="UP001153148">
    <property type="component" value="Unassembled WGS sequence"/>
</dbReference>
<accession>A0ABN7P2Q9</accession>
<comment type="caution">
    <text evidence="3">The sequence shown here is derived from an EMBL/GenBank/DDBJ whole genome shotgun (WGS) entry which is preliminary data.</text>
</comment>
<sequence length="208" mass="23103">MDGADVGGGRAVSGTPLATCRHGGSNSGPTIWPASVVESSNASRLPEDGDIMVRTRLGAMRVACPLFLHANINDLGHSDVERGSNLEGENHSETLPIAHTLCKTIAERGYYPLPHGLARRRRSFRHPRLHAPQKLPHDWFQIGVLLGGEENSTRRQMQEIINFETMLADITVPAENRRDEEKLYHLMSISQVQELAPFLYTQFLAYPV</sequence>
<feature type="domain" description="Peptidase M13 N-terminal" evidence="2">
    <location>
        <begin position="142"/>
        <end position="199"/>
    </location>
</feature>
<organism evidence="3 4">
    <name type="scientific">Timema podura</name>
    <name type="common">Walking stick</name>
    <dbReference type="NCBI Taxonomy" id="61482"/>
    <lineage>
        <taxon>Eukaryota</taxon>
        <taxon>Metazoa</taxon>
        <taxon>Ecdysozoa</taxon>
        <taxon>Arthropoda</taxon>
        <taxon>Hexapoda</taxon>
        <taxon>Insecta</taxon>
        <taxon>Pterygota</taxon>
        <taxon>Neoptera</taxon>
        <taxon>Polyneoptera</taxon>
        <taxon>Phasmatodea</taxon>
        <taxon>Timematodea</taxon>
        <taxon>Timematoidea</taxon>
        <taxon>Timematidae</taxon>
        <taxon>Timema</taxon>
    </lineage>
</organism>
<feature type="compositionally biased region" description="Gly residues" evidence="1">
    <location>
        <begin position="1"/>
        <end position="11"/>
    </location>
</feature>
<dbReference type="InterPro" id="IPR042089">
    <property type="entry name" value="Peptidase_M13_dom_2"/>
</dbReference>
<feature type="region of interest" description="Disordered" evidence="1">
    <location>
        <begin position="1"/>
        <end position="31"/>
    </location>
</feature>
<feature type="non-terminal residue" evidence="3">
    <location>
        <position position="208"/>
    </location>
</feature>
<dbReference type="Gene3D" id="1.10.1380.10">
    <property type="entry name" value="Neutral endopeptidase , domain2"/>
    <property type="match status" value="1"/>
</dbReference>
<dbReference type="Pfam" id="PF05649">
    <property type="entry name" value="Peptidase_M13_N"/>
    <property type="match status" value="1"/>
</dbReference>
<evidence type="ECO:0000313" key="4">
    <source>
        <dbReference type="Proteomes" id="UP001153148"/>
    </source>
</evidence>
<reference evidence="3" key="1">
    <citation type="submission" date="2021-03" db="EMBL/GenBank/DDBJ databases">
        <authorList>
            <person name="Tran Van P."/>
        </authorList>
    </citation>
    <scope>NUCLEOTIDE SEQUENCE</scope>
</reference>
<gene>
    <name evidence="3" type="ORF">TPAB3V08_LOCUS6754</name>
</gene>
<proteinExistence type="predicted"/>
<evidence type="ECO:0000256" key="1">
    <source>
        <dbReference type="SAM" id="MobiDB-lite"/>
    </source>
</evidence>
<name>A0ABN7P2Q9_TIMPD</name>
<evidence type="ECO:0000259" key="2">
    <source>
        <dbReference type="Pfam" id="PF05649"/>
    </source>
</evidence>